<feature type="compositionally biased region" description="Polar residues" evidence="2">
    <location>
        <begin position="894"/>
        <end position="903"/>
    </location>
</feature>
<organism evidence="3 4">
    <name type="scientific">Clathrospora elynae</name>
    <dbReference type="NCBI Taxonomy" id="706981"/>
    <lineage>
        <taxon>Eukaryota</taxon>
        <taxon>Fungi</taxon>
        <taxon>Dikarya</taxon>
        <taxon>Ascomycota</taxon>
        <taxon>Pezizomycotina</taxon>
        <taxon>Dothideomycetes</taxon>
        <taxon>Pleosporomycetidae</taxon>
        <taxon>Pleosporales</taxon>
        <taxon>Diademaceae</taxon>
        <taxon>Clathrospora</taxon>
    </lineage>
</organism>
<evidence type="ECO:0000313" key="3">
    <source>
        <dbReference type="EMBL" id="KAF1937500.1"/>
    </source>
</evidence>
<evidence type="ECO:0000256" key="2">
    <source>
        <dbReference type="SAM" id="MobiDB-lite"/>
    </source>
</evidence>
<feature type="region of interest" description="Disordered" evidence="2">
    <location>
        <begin position="1"/>
        <end position="91"/>
    </location>
</feature>
<dbReference type="GO" id="GO:0005634">
    <property type="term" value="C:nucleus"/>
    <property type="evidence" value="ECO:0007669"/>
    <property type="project" value="InterPro"/>
</dbReference>
<feature type="region of interest" description="Disordered" evidence="2">
    <location>
        <begin position="365"/>
        <end position="384"/>
    </location>
</feature>
<gene>
    <name evidence="3" type="ORF">EJ02DRAFT_54216</name>
</gene>
<dbReference type="Pfam" id="PF09421">
    <property type="entry name" value="FRQ"/>
    <property type="match status" value="1"/>
</dbReference>
<keyword evidence="1" id="KW-0175">Coiled coil</keyword>
<feature type="region of interest" description="Disordered" evidence="2">
    <location>
        <begin position="891"/>
        <end position="910"/>
    </location>
</feature>
<feature type="compositionally biased region" description="Polar residues" evidence="2">
    <location>
        <begin position="10"/>
        <end position="25"/>
    </location>
</feature>
<feature type="region of interest" description="Disordered" evidence="2">
    <location>
        <begin position="477"/>
        <end position="497"/>
    </location>
</feature>
<feature type="compositionally biased region" description="Low complexity" evidence="2">
    <location>
        <begin position="765"/>
        <end position="775"/>
    </location>
</feature>
<name>A0A6A5SCT3_9PLEO</name>
<feature type="region of interest" description="Disordered" evidence="2">
    <location>
        <begin position="762"/>
        <end position="818"/>
    </location>
</feature>
<feature type="compositionally biased region" description="Low complexity" evidence="2">
    <location>
        <begin position="34"/>
        <end position="51"/>
    </location>
</feature>
<feature type="region of interest" description="Disordered" evidence="2">
    <location>
        <begin position="518"/>
        <end position="558"/>
    </location>
</feature>
<reference evidence="3" key="1">
    <citation type="journal article" date="2020" name="Stud. Mycol.">
        <title>101 Dothideomycetes genomes: a test case for predicting lifestyles and emergence of pathogens.</title>
        <authorList>
            <person name="Haridas S."/>
            <person name="Albert R."/>
            <person name="Binder M."/>
            <person name="Bloem J."/>
            <person name="Labutti K."/>
            <person name="Salamov A."/>
            <person name="Andreopoulos B."/>
            <person name="Baker S."/>
            <person name="Barry K."/>
            <person name="Bills G."/>
            <person name="Bluhm B."/>
            <person name="Cannon C."/>
            <person name="Castanera R."/>
            <person name="Culley D."/>
            <person name="Daum C."/>
            <person name="Ezra D."/>
            <person name="Gonzalez J."/>
            <person name="Henrissat B."/>
            <person name="Kuo A."/>
            <person name="Liang C."/>
            <person name="Lipzen A."/>
            <person name="Lutzoni F."/>
            <person name="Magnuson J."/>
            <person name="Mondo S."/>
            <person name="Nolan M."/>
            <person name="Ohm R."/>
            <person name="Pangilinan J."/>
            <person name="Park H.-J."/>
            <person name="Ramirez L."/>
            <person name="Alfaro M."/>
            <person name="Sun H."/>
            <person name="Tritt A."/>
            <person name="Yoshinaga Y."/>
            <person name="Zwiers L.-H."/>
            <person name="Turgeon B."/>
            <person name="Goodwin S."/>
            <person name="Spatafora J."/>
            <person name="Crous P."/>
            <person name="Grigoriev I."/>
        </authorList>
    </citation>
    <scope>NUCLEOTIDE SEQUENCE</scope>
    <source>
        <strain evidence="3">CBS 161.51</strain>
    </source>
</reference>
<feature type="region of interest" description="Disordered" evidence="2">
    <location>
        <begin position="223"/>
        <end position="243"/>
    </location>
</feature>
<accession>A0A6A5SCT3</accession>
<evidence type="ECO:0000256" key="1">
    <source>
        <dbReference type="SAM" id="Coils"/>
    </source>
</evidence>
<dbReference type="GO" id="GO:0007623">
    <property type="term" value="P:circadian rhythm"/>
    <property type="evidence" value="ECO:0007669"/>
    <property type="project" value="InterPro"/>
</dbReference>
<dbReference type="OrthoDB" id="2536795at2759"/>
<evidence type="ECO:0000313" key="4">
    <source>
        <dbReference type="Proteomes" id="UP000800038"/>
    </source>
</evidence>
<dbReference type="InterPro" id="IPR018554">
    <property type="entry name" value="FRQ"/>
</dbReference>
<dbReference type="GO" id="GO:0005737">
    <property type="term" value="C:cytoplasm"/>
    <property type="evidence" value="ECO:0007669"/>
    <property type="project" value="InterPro"/>
</dbReference>
<keyword evidence="4" id="KW-1185">Reference proteome</keyword>
<feature type="compositionally biased region" description="Acidic residues" evidence="2">
    <location>
        <begin position="804"/>
        <end position="818"/>
    </location>
</feature>
<feature type="compositionally biased region" description="Polar residues" evidence="2">
    <location>
        <begin position="527"/>
        <end position="550"/>
    </location>
</feature>
<protein>
    <recommendedName>
        <fullName evidence="5">Frequency clock protein</fullName>
    </recommendedName>
</protein>
<evidence type="ECO:0008006" key="5">
    <source>
        <dbReference type="Google" id="ProtNLM"/>
    </source>
</evidence>
<dbReference type="Proteomes" id="UP000800038">
    <property type="component" value="Unassembled WGS sequence"/>
</dbReference>
<dbReference type="AlphaFoldDB" id="A0A6A5SCT3"/>
<proteinExistence type="predicted"/>
<feature type="coiled-coil region" evidence="1">
    <location>
        <begin position="118"/>
        <end position="152"/>
    </location>
</feature>
<dbReference type="GO" id="GO:0006355">
    <property type="term" value="P:regulation of DNA-templated transcription"/>
    <property type="evidence" value="ECO:0007669"/>
    <property type="project" value="InterPro"/>
</dbReference>
<feature type="compositionally biased region" description="Low complexity" evidence="2">
    <location>
        <begin position="223"/>
        <end position="233"/>
    </location>
</feature>
<dbReference type="EMBL" id="ML976136">
    <property type="protein sequence ID" value="KAF1937500.1"/>
    <property type="molecule type" value="Genomic_DNA"/>
</dbReference>
<sequence length="910" mass="99557">MNPRRPPAHQSVSLRQSPDRSSPTLASDRANPPSTTSLRLLSSKYSSAESSDTGRWFDTTNHNVERSNPAFVDNEPPFFLRNSSSSDTPPDASNCIHGHASIPYRPSLLPHGTDGSSSEEYRSVIDDLTIANKRLKQKLKKYETMYDAHMQEEKLFEVRFHGLPDHKKKELEDILRKFAAELDDGAVTDYPQFSLHTPALEAQNVAPSTSRFAESGYASMSASGPSSSVLSNSAKEHQKMSKLQYSRQQQSIHSYLHDIPIGLLPENNIVHMSDKSKKKMVVRRLEQIFAGKRSVPGTHPQPVQQEEVAQSAATADRVQREATGYFKSEGLREARIRPDRDGEDANVAEQVEALDYFRTSLNIEEQDPASPILSPDQRPTRPLDLDPYRAQVPIENMEYIRHLGFTPPDMASGEAPVIGHGWIYLNLLINMAQLHTLNVTPEFVKDALHEYSNHLETSRDGRKIRWKGGYDVTRHSSESSAYSAASPNNTGAQREKEQDKFVYKPLFFRKESSSEDEDTYRFDVESVSPQPQPAGNSSGFSNTVMQSSSSKPRRRDDGPMIFYTKAKFCTDLSGDRIGAFATDPGAYRAITSHPVGETPSSWSSIRGGSDIAEPRGPMDASPMDFDSASGSRTCSSVGDFGFSPDSLRNDNGEDSPPIINFEASGLGGVQPEDNFSIHVRRSQVPAAPSTFATGRRPSLYPKKIQDALSKQQSPNASSLSASPDRVIKEKIISTSRTCLPSSTLPRASFLPLDSYFLGDVDTDLDSNASDSTTSDPDSDLDSAHGPASVTHINTAALSNHSDESMSEEEEYLDDSDDESVDFLATARQQDPKAVRASEREYDAVLADRLAEVIPAGSSAATAGGGSGFSSPADGVLASNGGLAERAQLKRVHTNDSLVPTLSSKSRRVGG</sequence>